<dbReference type="EMBL" id="AHHD01000771">
    <property type="protein sequence ID" value="EKG09121.1"/>
    <property type="molecule type" value="Genomic_DNA"/>
</dbReference>
<dbReference type="PANTHER" id="PTHR24185:SF8">
    <property type="entry name" value="PNPLA DOMAIN-CONTAINING PROTEIN"/>
    <property type="match status" value="1"/>
</dbReference>
<dbReference type="AlphaFoldDB" id="K2QH95"/>
<keyword evidence="1" id="KW-0378">Hydrolase</keyword>
<dbReference type="PANTHER" id="PTHR24185">
    <property type="entry name" value="CALCIUM-INDEPENDENT PHOSPHOLIPASE A2-GAMMA"/>
    <property type="match status" value="1"/>
</dbReference>
<name>K2QH95_MACPH</name>
<gene>
    <name evidence="1" type="ORF">MPH_13886</name>
</gene>
<dbReference type="eggNOG" id="KOG4231">
    <property type="taxonomic scope" value="Eukaryota"/>
</dbReference>
<comment type="caution">
    <text evidence="1">The sequence shown here is derived from an EMBL/GenBank/DDBJ whole genome shotgun (WGS) entry which is preliminary data.</text>
</comment>
<dbReference type="InterPro" id="IPR016035">
    <property type="entry name" value="Acyl_Trfase/lysoPLipase"/>
</dbReference>
<dbReference type="SUPFAM" id="SSF52151">
    <property type="entry name" value="FabD/lysophospholipase-like"/>
    <property type="match status" value="1"/>
</dbReference>
<dbReference type="InParanoid" id="K2QH95"/>
<accession>K2QH95</accession>
<proteinExistence type="predicted"/>
<dbReference type="GO" id="GO:0047499">
    <property type="term" value="F:calcium-independent phospholipase A2 activity"/>
    <property type="evidence" value="ECO:0007669"/>
    <property type="project" value="TreeGrafter"/>
</dbReference>
<evidence type="ECO:0000313" key="2">
    <source>
        <dbReference type="Proteomes" id="UP000007129"/>
    </source>
</evidence>
<reference evidence="1 2" key="1">
    <citation type="journal article" date="2012" name="BMC Genomics">
        <title>Tools to kill: Genome of one of the most destructive plant pathogenic fungi Macrophomina phaseolina.</title>
        <authorList>
            <person name="Islam M.S."/>
            <person name="Haque M.S."/>
            <person name="Islam M.M."/>
            <person name="Emdad E.M."/>
            <person name="Halim A."/>
            <person name="Hossen Q.M.M."/>
            <person name="Hossain M.Z."/>
            <person name="Ahmed B."/>
            <person name="Rahim S."/>
            <person name="Rahman M.S."/>
            <person name="Alam M.M."/>
            <person name="Hou S."/>
            <person name="Wan X."/>
            <person name="Saito J.A."/>
            <person name="Alam M."/>
        </authorList>
    </citation>
    <scope>NUCLEOTIDE SEQUENCE [LARGE SCALE GENOMIC DNA]</scope>
    <source>
        <strain evidence="1 2">MS6</strain>
    </source>
</reference>
<evidence type="ECO:0000313" key="1">
    <source>
        <dbReference type="EMBL" id="EKG09121.1"/>
    </source>
</evidence>
<dbReference type="GO" id="GO:0016020">
    <property type="term" value="C:membrane"/>
    <property type="evidence" value="ECO:0007669"/>
    <property type="project" value="TreeGrafter"/>
</dbReference>
<dbReference type="GO" id="GO:0016740">
    <property type="term" value="F:transferase activity"/>
    <property type="evidence" value="ECO:0007669"/>
    <property type="project" value="UniProtKB-KW"/>
</dbReference>
<dbReference type="VEuPathDB" id="FungiDB:MPH_13886"/>
<protein>
    <submittedName>
        <fullName evidence="1">Acyl transferase/acyl hydrolase/lysophospholipase</fullName>
    </submittedName>
</protein>
<dbReference type="Gene3D" id="3.40.1090.10">
    <property type="entry name" value="Cytosolic phospholipase A2 catalytic domain"/>
    <property type="match status" value="1"/>
</dbReference>
<dbReference type="GO" id="GO:0019369">
    <property type="term" value="P:arachidonate metabolic process"/>
    <property type="evidence" value="ECO:0007669"/>
    <property type="project" value="TreeGrafter"/>
</dbReference>
<dbReference type="HOGENOM" id="CLU_1180428_0_0_1"/>
<dbReference type="OrthoDB" id="194358at2759"/>
<organism evidence="1 2">
    <name type="scientific">Macrophomina phaseolina (strain MS6)</name>
    <name type="common">Charcoal rot fungus</name>
    <dbReference type="NCBI Taxonomy" id="1126212"/>
    <lineage>
        <taxon>Eukaryota</taxon>
        <taxon>Fungi</taxon>
        <taxon>Dikarya</taxon>
        <taxon>Ascomycota</taxon>
        <taxon>Pezizomycotina</taxon>
        <taxon>Dothideomycetes</taxon>
        <taxon>Dothideomycetes incertae sedis</taxon>
        <taxon>Botryosphaeriales</taxon>
        <taxon>Botryosphaeriaceae</taxon>
        <taxon>Macrophomina</taxon>
    </lineage>
</organism>
<keyword evidence="1" id="KW-0808">Transferase</keyword>
<dbReference type="Proteomes" id="UP000007129">
    <property type="component" value="Unassembled WGS sequence"/>
</dbReference>
<sequence>MCDTCVRIFHAQSLGRDSTYKVTHCSLCQTPVQLAVRLVPKTASYRTVTFDGGGVRGIVSLELFKALSLARRLPYPIQDDFDLAVGTSSGMKNITVSFVGTLADPRIVGGLIVLLMFLEGRDVHFCLSTFNTLATRVFQPQRFSKVPMCGWLCEFLKAVMANGRYDVTTMEHCLKRVYGKRQRLFDSDQTGSSGIKVAVTALSTSNGQLCLMTNYNGGPRLEDPGLAPLITTIVS</sequence>